<dbReference type="OrthoDB" id="4088568at2759"/>
<accession>A0A8E2E0R4</accession>
<feature type="region of interest" description="Disordered" evidence="2">
    <location>
        <begin position="608"/>
        <end position="632"/>
    </location>
</feature>
<dbReference type="Proteomes" id="UP000250266">
    <property type="component" value="Unassembled WGS sequence"/>
</dbReference>
<feature type="compositionally biased region" description="Polar residues" evidence="2">
    <location>
        <begin position="441"/>
        <end position="455"/>
    </location>
</feature>
<dbReference type="AlphaFoldDB" id="A0A8E2E0R4"/>
<sequence>MEGSTRPPQDSIPQCCCGRTDCPFLAHTGTLLEGLERDVQTAAQLGQALLVRHEAYMVDAEQERRRMTATIEALEKEKLDLEEKNAQTIKENHSLLDQLEELNEVVAESDAQVQNLTATLQATEEELHRLSILVARTESLETQLAQLERDQAQLQDTLSAAVEDERSAIQRWRKAERTIVDLQDQIDKIEREAREDRERHVEVVGRMERRRAVELELQTAAGRLKGAAAAKTTGRDKNGSSVVSHFVKDILQDNANLQTGIVELREMLLNSNEEVERLREQLQAHQPISPNLEQARTPTLQKELGFEPIVNQELHFHHHYHAPPEPKEELAKSRPQIHRRVRKKRNVITTGHFTPPASHTPRSSISKISNITPSAKGSATTSSSAAILAQTSVTIPQPSHRWSIQSNQTGLSVAASSVPGSPYSHSRRTSSIFDRVFSDSAFDSSRPTSPESNDPGSPMFLPSNGAQEVAGKFENASHNQFQKVATQNRKPPMGGQFRSVSSPVAFQTKSTLATTAITKFSPPDHRFEEQPVVDDLYLSPPGHATIPEENEDASDTHSLSTLTPSTEISNEDIYSHMQTRPSLRHTASHESLLSVSGMDIHTLRSRPSQMLLPNSPRFASPSASATSSKPVLSAMTATATRASMSRRDLDSSTYNRSLLYGMAADQRGGIRSKKSEATLGQKVGGWVFGKWGFTPSPSASRVSSAPIPRPKEPVPVTVREDAVAPNLAQPLKDPMPITFRPPGVNQSGPLFGFFPREPATPCKVVVTDLDQDALEESLGEG</sequence>
<evidence type="ECO:0000313" key="3">
    <source>
        <dbReference type="EMBL" id="OCK75073.1"/>
    </source>
</evidence>
<proteinExistence type="predicted"/>
<feature type="coiled-coil region" evidence="1">
    <location>
        <begin position="57"/>
        <end position="199"/>
    </location>
</feature>
<protein>
    <submittedName>
        <fullName evidence="3">Uncharacterized protein</fullName>
    </submittedName>
</protein>
<keyword evidence="4" id="KW-1185">Reference proteome</keyword>
<organism evidence="3 4">
    <name type="scientific">Lepidopterella palustris CBS 459.81</name>
    <dbReference type="NCBI Taxonomy" id="1314670"/>
    <lineage>
        <taxon>Eukaryota</taxon>
        <taxon>Fungi</taxon>
        <taxon>Dikarya</taxon>
        <taxon>Ascomycota</taxon>
        <taxon>Pezizomycotina</taxon>
        <taxon>Dothideomycetes</taxon>
        <taxon>Pleosporomycetidae</taxon>
        <taxon>Mytilinidiales</taxon>
        <taxon>Argynnaceae</taxon>
        <taxon>Lepidopterella</taxon>
    </lineage>
</organism>
<feature type="compositionally biased region" description="Low complexity" evidence="2">
    <location>
        <begin position="613"/>
        <end position="632"/>
    </location>
</feature>
<feature type="region of interest" description="Disordered" evidence="2">
    <location>
        <begin position="441"/>
        <end position="465"/>
    </location>
</feature>
<name>A0A8E2E0R4_9PEZI</name>
<evidence type="ECO:0000256" key="1">
    <source>
        <dbReference type="SAM" id="Coils"/>
    </source>
</evidence>
<evidence type="ECO:0000313" key="4">
    <source>
        <dbReference type="Proteomes" id="UP000250266"/>
    </source>
</evidence>
<keyword evidence="1" id="KW-0175">Coiled coil</keyword>
<gene>
    <name evidence="3" type="ORF">K432DRAFT_180784</name>
</gene>
<evidence type="ECO:0000256" key="2">
    <source>
        <dbReference type="SAM" id="MobiDB-lite"/>
    </source>
</evidence>
<dbReference type="EMBL" id="KV745368">
    <property type="protein sequence ID" value="OCK75073.1"/>
    <property type="molecule type" value="Genomic_DNA"/>
</dbReference>
<reference evidence="3 4" key="1">
    <citation type="journal article" date="2016" name="Nat. Commun.">
        <title>Ectomycorrhizal ecology is imprinted in the genome of the dominant symbiotic fungus Cenococcum geophilum.</title>
        <authorList>
            <consortium name="DOE Joint Genome Institute"/>
            <person name="Peter M."/>
            <person name="Kohler A."/>
            <person name="Ohm R.A."/>
            <person name="Kuo A."/>
            <person name="Krutzmann J."/>
            <person name="Morin E."/>
            <person name="Arend M."/>
            <person name="Barry K.W."/>
            <person name="Binder M."/>
            <person name="Choi C."/>
            <person name="Clum A."/>
            <person name="Copeland A."/>
            <person name="Grisel N."/>
            <person name="Haridas S."/>
            <person name="Kipfer T."/>
            <person name="LaButti K."/>
            <person name="Lindquist E."/>
            <person name="Lipzen A."/>
            <person name="Maire R."/>
            <person name="Meier B."/>
            <person name="Mihaltcheva S."/>
            <person name="Molinier V."/>
            <person name="Murat C."/>
            <person name="Poggeler S."/>
            <person name="Quandt C.A."/>
            <person name="Sperisen C."/>
            <person name="Tritt A."/>
            <person name="Tisserant E."/>
            <person name="Crous P.W."/>
            <person name="Henrissat B."/>
            <person name="Nehls U."/>
            <person name="Egli S."/>
            <person name="Spatafora J.W."/>
            <person name="Grigoriev I.V."/>
            <person name="Martin F.M."/>
        </authorList>
    </citation>
    <scope>NUCLEOTIDE SEQUENCE [LARGE SCALE GENOMIC DNA]</scope>
    <source>
        <strain evidence="3 4">CBS 459.81</strain>
    </source>
</reference>